<dbReference type="InterPro" id="IPR011990">
    <property type="entry name" value="TPR-like_helical_dom_sf"/>
</dbReference>
<dbReference type="GO" id="GO:0000030">
    <property type="term" value="F:mannosyltransferase activity"/>
    <property type="evidence" value="ECO:0007669"/>
    <property type="project" value="TreeGrafter"/>
</dbReference>
<proteinExistence type="predicted"/>
<dbReference type="AlphaFoldDB" id="A0A640WFI1"/>
<protein>
    <submittedName>
        <fullName evidence="3">Uncharacterized protein</fullName>
    </submittedName>
</protein>
<dbReference type="InterPro" id="IPR051706">
    <property type="entry name" value="Glycosyltransferase_domain"/>
</dbReference>
<dbReference type="Gene3D" id="3.90.550.20">
    <property type="match status" value="1"/>
</dbReference>
<name>A0A640WFI1_9GAMM</name>
<gene>
    <name evidence="3" type="ORF">F0A16_06595</name>
</gene>
<dbReference type="GO" id="GO:0051999">
    <property type="term" value="P:mannosyl-inositol phosphorylceramide biosynthetic process"/>
    <property type="evidence" value="ECO:0007669"/>
    <property type="project" value="TreeGrafter"/>
</dbReference>
<comment type="caution">
    <text evidence="3">The sequence shown here is derived from an EMBL/GenBank/DDBJ whole genome shotgun (WGS) entry which is preliminary data.</text>
</comment>
<keyword evidence="4" id="KW-1185">Reference proteome</keyword>
<organism evidence="3 4">
    <name type="scientific">Salinicola corii</name>
    <dbReference type="NCBI Taxonomy" id="2606937"/>
    <lineage>
        <taxon>Bacteria</taxon>
        <taxon>Pseudomonadati</taxon>
        <taxon>Pseudomonadota</taxon>
        <taxon>Gammaproteobacteria</taxon>
        <taxon>Oceanospirillales</taxon>
        <taxon>Halomonadaceae</taxon>
        <taxon>Salinicola</taxon>
    </lineage>
</organism>
<evidence type="ECO:0000313" key="4">
    <source>
        <dbReference type="Proteomes" id="UP000466024"/>
    </source>
</evidence>
<dbReference type="InterPro" id="IPR029044">
    <property type="entry name" value="Nucleotide-diphossugar_trans"/>
</dbReference>
<reference evidence="3 4" key="1">
    <citation type="submission" date="2019-08" db="EMBL/GenBank/DDBJ databases">
        <title>Bioinformatics analysis of the strain L3 and L5.</title>
        <authorList>
            <person name="Li X."/>
        </authorList>
    </citation>
    <scope>NUCLEOTIDE SEQUENCE [LARGE SCALE GENOMIC DNA]</scope>
    <source>
        <strain evidence="3 4">L3</strain>
    </source>
</reference>
<dbReference type="GO" id="GO:0016020">
    <property type="term" value="C:membrane"/>
    <property type="evidence" value="ECO:0007669"/>
    <property type="project" value="GOC"/>
</dbReference>
<dbReference type="PANTHER" id="PTHR32385:SF15">
    <property type="entry name" value="INOSITOL PHOSPHOCERAMIDE MANNOSYLTRANSFERASE 1"/>
    <property type="match status" value="1"/>
</dbReference>
<feature type="compositionally biased region" description="Low complexity" evidence="2">
    <location>
        <begin position="29"/>
        <end position="39"/>
    </location>
</feature>
<dbReference type="Proteomes" id="UP000466024">
    <property type="component" value="Unassembled WGS sequence"/>
</dbReference>
<dbReference type="Pfam" id="PF04488">
    <property type="entry name" value="Gly_transf_sug"/>
    <property type="match status" value="1"/>
</dbReference>
<evidence type="ECO:0000313" key="3">
    <source>
        <dbReference type="EMBL" id="KAA0019019.1"/>
    </source>
</evidence>
<dbReference type="InterPro" id="IPR007577">
    <property type="entry name" value="GlycoTrfase_DXD_sugar-bd_CS"/>
</dbReference>
<keyword evidence="1" id="KW-0808">Transferase</keyword>
<dbReference type="EMBL" id="VTPX01000003">
    <property type="protein sequence ID" value="KAA0019019.1"/>
    <property type="molecule type" value="Genomic_DNA"/>
</dbReference>
<dbReference type="SUPFAM" id="SSF53448">
    <property type="entry name" value="Nucleotide-diphospho-sugar transferases"/>
    <property type="match status" value="1"/>
</dbReference>
<dbReference type="Gene3D" id="1.25.40.10">
    <property type="entry name" value="Tetratricopeptide repeat domain"/>
    <property type="match status" value="1"/>
</dbReference>
<sequence>MVSGRFFCVSRQTARKKKCSLMPDKAEGPIPATPNASSPSPTPLQKAKRAMADGEVELAEALLRDAIQTGNPKPDVWHLWIRTAIVQGRIDVAQARSAQAIEARPNAPMLRALDSRIEALAGNPKRALWRINQAIPRWPNNFRLRLQKFQILRDLGRTLPALKALRPLRKRWFDKAEVQMACANFYRAHGRLRAAKSVIDHLLKHHPEHRQARVMQLMQANTGMETGDKHTSALSALLTRAQNNLEVSSTDAVELLQAVKLTTQPELAVTCRESIEFLANHSSQLTELDKLALLNQAERFGLSVIANQTLAEIMLAGPRTAQVANALFRKALLSIDRHQVDAVSARLLQYIPESKHAFLAAQFALSVEGPKGALDKLREPRKCRTLPEAHNIIQILWAGNSYHFALRYLRFCRRRWPEDPELRLQHARFLRESGHPQEALEAIRGPIPPAKRMPFTRIRAHSLLEIGQAEAAKAVLERASHPHRSANGIRDLHLRILIMLGREEEAYAVIEEGQRKGPGNPMASGHFSVSQIGNLLNDLVLYRREQAALPPEKHDMLATNYVHAASSVIRRRFEDTPSPTTTAGTRLIPLRVGQYWNEKTPPQAVTEIMHSWSRRPGIEYKRFDSGEAKTFLRETFGQDYEQAFRLANNIAESADFFRLCYLRHYGGFYADADDYLYGKLSNLLPPDAGMVCFLEPFDVLANNALACVPNHPAIVLASEMAREALLGRDNDNTWGKTGPGLLTRAVAHYLIRTNTSTPKERIAILPAQVLRKEVQVHIALPHKKSKRHWNATHKTADIDMRKFITA</sequence>
<dbReference type="SUPFAM" id="SSF48452">
    <property type="entry name" value="TPR-like"/>
    <property type="match status" value="2"/>
</dbReference>
<accession>A0A640WFI1</accession>
<dbReference type="PANTHER" id="PTHR32385">
    <property type="entry name" value="MANNOSYL PHOSPHORYLINOSITOL CERAMIDE SYNTHASE"/>
    <property type="match status" value="1"/>
</dbReference>
<feature type="region of interest" description="Disordered" evidence="2">
    <location>
        <begin position="19"/>
        <end position="45"/>
    </location>
</feature>
<evidence type="ECO:0000256" key="1">
    <source>
        <dbReference type="ARBA" id="ARBA00022679"/>
    </source>
</evidence>
<evidence type="ECO:0000256" key="2">
    <source>
        <dbReference type="SAM" id="MobiDB-lite"/>
    </source>
</evidence>